<dbReference type="EMBL" id="CM047585">
    <property type="protein sequence ID" value="KAI9910472.1"/>
    <property type="molecule type" value="Genomic_DNA"/>
</dbReference>
<name>A0ACC0VW48_9STRA</name>
<evidence type="ECO:0000313" key="2">
    <source>
        <dbReference type="Proteomes" id="UP001163321"/>
    </source>
</evidence>
<evidence type="ECO:0000313" key="1">
    <source>
        <dbReference type="EMBL" id="KAI9910472.1"/>
    </source>
</evidence>
<gene>
    <name evidence="1" type="ORF">PsorP6_010652</name>
</gene>
<organism evidence="1 2">
    <name type="scientific">Peronosclerospora sorghi</name>
    <dbReference type="NCBI Taxonomy" id="230839"/>
    <lineage>
        <taxon>Eukaryota</taxon>
        <taxon>Sar</taxon>
        <taxon>Stramenopiles</taxon>
        <taxon>Oomycota</taxon>
        <taxon>Peronosporomycetes</taxon>
        <taxon>Peronosporales</taxon>
        <taxon>Peronosporaceae</taxon>
        <taxon>Peronosclerospora</taxon>
    </lineage>
</organism>
<dbReference type="Proteomes" id="UP001163321">
    <property type="component" value="Chromosome 6"/>
</dbReference>
<protein>
    <submittedName>
        <fullName evidence="1">Uncharacterized protein</fullName>
    </submittedName>
</protein>
<keyword evidence="2" id="KW-1185">Reference proteome</keyword>
<sequence length="394" mass="43134">MIDASIRWKQVAKEMETTQSLQMTPRDCQVLWRFLAYGQLPKLEAGEDLESDSDSDEIEQSPEQINARLAAERAKVSEKKQKELRGTNGESQRKAQDAATGETGATSEESQIESKDKEEGDALGERRHDMDTSMKLCPTYELPTGTPDAWYRPFGPRDALPLAFVASRFLRRKPTPTPVPPSQNGISTALPGASATGLLESKRKQTEGLSSADVAKKLKLVTPPTSTSLLPATPSPVRTRARSDLDFFELCLREDHNKTTPGTKFEISTADLKRQFLKASPEIRRRCQELALEDSERFHRNSAPERIWQKATEADTMNSNPTLKSEAEASEAAEGGRAASAGTIDGNSTKALSPAAALLAHVAAVTKDVANSKSSSSPKQCIDVIEDKCEDIYQ</sequence>
<reference evidence="1 2" key="1">
    <citation type="journal article" date="2022" name="bioRxiv">
        <title>The genome of the oomycete Peronosclerospora sorghi, a cosmopolitan pathogen of maize and sorghum, is inflated with dispersed pseudogenes.</title>
        <authorList>
            <person name="Fletcher K."/>
            <person name="Martin F."/>
            <person name="Isakeit T."/>
            <person name="Cavanaugh K."/>
            <person name="Magill C."/>
            <person name="Michelmore R."/>
        </authorList>
    </citation>
    <scope>NUCLEOTIDE SEQUENCE [LARGE SCALE GENOMIC DNA]</scope>
    <source>
        <strain evidence="1">P6</strain>
    </source>
</reference>
<proteinExistence type="predicted"/>
<comment type="caution">
    <text evidence="1">The sequence shown here is derived from an EMBL/GenBank/DDBJ whole genome shotgun (WGS) entry which is preliminary data.</text>
</comment>
<accession>A0ACC0VW48</accession>